<name>A0ABV2KWC7_9BACI</name>
<dbReference type="Proteomes" id="UP001549167">
    <property type="component" value="Unassembled WGS sequence"/>
</dbReference>
<gene>
    <name evidence="7" type="ORF">ABID56_002014</name>
</gene>
<protein>
    <recommendedName>
        <fullName evidence="5">RNA polymerase sigma factor</fullName>
    </recommendedName>
</protein>
<dbReference type="InterPro" id="IPR014284">
    <property type="entry name" value="RNA_pol_sigma-70_dom"/>
</dbReference>
<dbReference type="SUPFAM" id="SSF88946">
    <property type="entry name" value="Sigma2 domain of RNA polymerase sigma factors"/>
    <property type="match status" value="1"/>
</dbReference>
<evidence type="ECO:0000313" key="7">
    <source>
        <dbReference type="EMBL" id="MET3683898.1"/>
    </source>
</evidence>
<evidence type="ECO:0000256" key="3">
    <source>
        <dbReference type="ARBA" id="ARBA00023125"/>
    </source>
</evidence>
<dbReference type="InterPro" id="IPR000838">
    <property type="entry name" value="RNA_pol_sigma70_ECF_CS"/>
</dbReference>
<evidence type="ECO:0000256" key="4">
    <source>
        <dbReference type="ARBA" id="ARBA00023163"/>
    </source>
</evidence>
<dbReference type="RefSeq" id="WP_354220738.1">
    <property type="nucleotide sequence ID" value="NZ_JBEPMX010000010.1"/>
</dbReference>
<keyword evidence="8" id="KW-1185">Reference proteome</keyword>
<reference evidence="7 8" key="1">
    <citation type="submission" date="2024-06" db="EMBL/GenBank/DDBJ databases">
        <title>Genomic Encyclopedia of Type Strains, Phase IV (KMG-IV): sequencing the most valuable type-strain genomes for metagenomic binning, comparative biology and taxonomic classification.</title>
        <authorList>
            <person name="Goeker M."/>
        </authorList>
    </citation>
    <scope>NUCLEOTIDE SEQUENCE [LARGE SCALE GENOMIC DNA]</scope>
    <source>
        <strain evidence="7 8">DSM 23520</strain>
    </source>
</reference>
<comment type="similarity">
    <text evidence="5">Belongs to the sigma-70 factor family. ECF subfamily.</text>
</comment>
<dbReference type="Gene3D" id="1.10.1740.10">
    <property type="match status" value="1"/>
</dbReference>
<dbReference type="InterPro" id="IPR039425">
    <property type="entry name" value="RNA_pol_sigma-70-like"/>
</dbReference>
<sequence length="128" mass="15346">MDEDLITRWFDTYADDIYRFLVFRLGTPDVEDLVQDVFIKAIDHHQSFRGDANPKTWLISIARNVAIDHTRKNKVRDWRRLISDEDYQPKTVDSPEQYVEKTELQIAVRDLINQLKPNYRDVVFFTRD</sequence>
<evidence type="ECO:0000256" key="1">
    <source>
        <dbReference type="ARBA" id="ARBA00023015"/>
    </source>
</evidence>
<proteinExistence type="inferred from homology"/>
<keyword evidence="3 5" id="KW-0238">DNA-binding</keyword>
<dbReference type="NCBIfam" id="TIGR02937">
    <property type="entry name" value="sigma70-ECF"/>
    <property type="match status" value="1"/>
</dbReference>
<keyword evidence="4 5" id="KW-0804">Transcription</keyword>
<dbReference type="EMBL" id="JBEPMX010000010">
    <property type="protein sequence ID" value="MET3683898.1"/>
    <property type="molecule type" value="Genomic_DNA"/>
</dbReference>
<keyword evidence="1 5" id="KW-0805">Transcription regulation</keyword>
<evidence type="ECO:0000256" key="5">
    <source>
        <dbReference type="RuleBase" id="RU000716"/>
    </source>
</evidence>
<evidence type="ECO:0000256" key="2">
    <source>
        <dbReference type="ARBA" id="ARBA00023082"/>
    </source>
</evidence>
<keyword evidence="2 5" id="KW-0731">Sigma factor</keyword>
<dbReference type="PROSITE" id="PS01063">
    <property type="entry name" value="SIGMA70_ECF"/>
    <property type="match status" value="1"/>
</dbReference>
<comment type="caution">
    <text evidence="7">The sequence shown here is derived from an EMBL/GenBank/DDBJ whole genome shotgun (WGS) entry which is preliminary data.</text>
</comment>
<feature type="domain" description="RNA polymerase sigma-70 region 2" evidence="6">
    <location>
        <begin position="10"/>
        <end position="74"/>
    </location>
</feature>
<evidence type="ECO:0000259" key="6">
    <source>
        <dbReference type="Pfam" id="PF04542"/>
    </source>
</evidence>
<evidence type="ECO:0000313" key="8">
    <source>
        <dbReference type="Proteomes" id="UP001549167"/>
    </source>
</evidence>
<dbReference type="Pfam" id="PF04542">
    <property type="entry name" value="Sigma70_r2"/>
    <property type="match status" value="1"/>
</dbReference>
<organism evidence="7 8">
    <name type="scientific">Alkalibacillus flavidus</name>
    <dbReference type="NCBI Taxonomy" id="546021"/>
    <lineage>
        <taxon>Bacteria</taxon>
        <taxon>Bacillati</taxon>
        <taxon>Bacillota</taxon>
        <taxon>Bacilli</taxon>
        <taxon>Bacillales</taxon>
        <taxon>Bacillaceae</taxon>
        <taxon>Alkalibacillus</taxon>
    </lineage>
</organism>
<accession>A0ABV2KWC7</accession>
<dbReference type="InterPro" id="IPR007627">
    <property type="entry name" value="RNA_pol_sigma70_r2"/>
</dbReference>
<dbReference type="PANTHER" id="PTHR43133:SF8">
    <property type="entry name" value="RNA POLYMERASE SIGMA FACTOR HI_1459-RELATED"/>
    <property type="match status" value="1"/>
</dbReference>
<dbReference type="InterPro" id="IPR013325">
    <property type="entry name" value="RNA_pol_sigma_r2"/>
</dbReference>
<dbReference type="PANTHER" id="PTHR43133">
    <property type="entry name" value="RNA POLYMERASE ECF-TYPE SIGMA FACTO"/>
    <property type="match status" value="1"/>
</dbReference>